<dbReference type="InterPro" id="IPR051628">
    <property type="entry name" value="LUBAC_E3_Ligases"/>
</dbReference>
<reference evidence="11" key="2">
    <citation type="submission" date="2023-06" db="EMBL/GenBank/DDBJ databases">
        <authorList>
            <consortium name="Lawrence Berkeley National Laboratory"/>
            <person name="Haridas S."/>
            <person name="Hensen N."/>
            <person name="Bonometti L."/>
            <person name="Westerberg I."/>
            <person name="Brannstrom I.O."/>
            <person name="Guillou S."/>
            <person name="Cros-Aarteil S."/>
            <person name="Calhoun S."/>
            <person name="Kuo A."/>
            <person name="Mondo S."/>
            <person name="Pangilinan J."/>
            <person name="Riley R."/>
            <person name="LaButti K."/>
            <person name="Andreopoulos B."/>
            <person name="Lipzen A."/>
            <person name="Chen C."/>
            <person name="Yanf M."/>
            <person name="Daum C."/>
            <person name="Ng V."/>
            <person name="Clum A."/>
            <person name="Steindorff A."/>
            <person name="Ohm R."/>
            <person name="Martin F."/>
            <person name="Silar P."/>
            <person name="Natvig D."/>
            <person name="Lalanne C."/>
            <person name="Gautier V."/>
            <person name="Ament-velasquez S.L."/>
            <person name="Kruys A."/>
            <person name="Hutchinson M.I."/>
            <person name="Powell A.J."/>
            <person name="Barry K."/>
            <person name="Miller A.N."/>
            <person name="Grigoriev I.V."/>
            <person name="Debuchy R."/>
            <person name="Gladieux P."/>
            <person name="Thoren M.H."/>
            <person name="Johannesson H."/>
        </authorList>
    </citation>
    <scope>NUCLEOTIDE SEQUENCE</scope>
    <source>
        <strain evidence="11">CBS 232.78</strain>
    </source>
</reference>
<dbReference type="EMBL" id="JAULSW010000002">
    <property type="protein sequence ID" value="KAK3389363.1"/>
    <property type="molecule type" value="Genomic_DNA"/>
</dbReference>
<evidence type="ECO:0000313" key="12">
    <source>
        <dbReference type="Proteomes" id="UP001285441"/>
    </source>
</evidence>
<evidence type="ECO:0000256" key="5">
    <source>
        <dbReference type="ARBA" id="ARBA00022771"/>
    </source>
</evidence>
<organism evidence="11 12">
    <name type="scientific">Podospora didyma</name>
    <dbReference type="NCBI Taxonomy" id="330526"/>
    <lineage>
        <taxon>Eukaryota</taxon>
        <taxon>Fungi</taxon>
        <taxon>Dikarya</taxon>
        <taxon>Ascomycota</taxon>
        <taxon>Pezizomycotina</taxon>
        <taxon>Sordariomycetes</taxon>
        <taxon>Sordariomycetidae</taxon>
        <taxon>Sordariales</taxon>
        <taxon>Podosporaceae</taxon>
        <taxon>Podospora</taxon>
    </lineage>
</organism>
<evidence type="ECO:0000256" key="7">
    <source>
        <dbReference type="ARBA" id="ARBA00022833"/>
    </source>
</evidence>
<dbReference type="InterPro" id="IPR044066">
    <property type="entry name" value="TRIAD_supradom"/>
</dbReference>
<keyword evidence="2" id="KW-0808">Transferase</keyword>
<dbReference type="PANTHER" id="PTHR22770">
    <property type="entry name" value="UBIQUITIN CONJUGATING ENZYME 7 INTERACTING PROTEIN-RELATED"/>
    <property type="match status" value="1"/>
</dbReference>
<dbReference type="GO" id="GO:0016740">
    <property type="term" value="F:transferase activity"/>
    <property type="evidence" value="ECO:0007669"/>
    <property type="project" value="UniProtKB-KW"/>
</dbReference>
<reference evidence="11" key="1">
    <citation type="journal article" date="2023" name="Mol. Phylogenet. Evol.">
        <title>Genome-scale phylogeny and comparative genomics of the fungal order Sordariales.</title>
        <authorList>
            <person name="Hensen N."/>
            <person name="Bonometti L."/>
            <person name="Westerberg I."/>
            <person name="Brannstrom I.O."/>
            <person name="Guillou S."/>
            <person name="Cros-Aarteil S."/>
            <person name="Calhoun S."/>
            <person name="Haridas S."/>
            <person name="Kuo A."/>
            <person name="Mondo S."/>
            <person name="Pangilinan J."/>
            <person name="Riley R."/>
            <person name="LaButti K."/>
            <person name="Andreopoulos B."/>
            <person name="Lipzen A."/>
            <person name="Chen C."/>
            <person name="Yan M."/>
            <person name="Daum C."/>
            <person name="Ng V."/>
            <person name="Clum A."/>
            <person name="Steindorff A."/>
            <person name="Ohm R.A."/>
            <person name="Martin F."/>
            <person name="Silar P."/>
            <person name="Natvig D.O."/>
            <person name="Lalanne C."/>
            <person name="Gautier V."/>
            <person name="Ament-Velasquez S.L."/>
            <person name="Kruys A."/>
            <person name="Hutchinson M.I."/>
            <person name="Powell A.J."/>
            <person name="Barry K."/>
            <person name="Miller A.N."/>
            <person name="Grigoriev I.V."/>
            <person name="Debuchy R."/>
            <person name="Gladieux P."/>
            <person name="Hiltunen Thoren M."/>
            <person name="Johannesson H."/>
        </authorList>
    </citation>
    <scope>NUCLEOTIDE SEQUENCE</scope>
    <source>
        <strain evidence="11">CBS 232.78</strain>
    </source>
</reference>
<keyword evidence="12" id="KW-1185">Reference proteome</keyword>
<dbReference type="CDD" id="cd20353">
    <property type="entry name" value="Rcat_RBR_RNF216"/>
    <property type="match status" value="1"/>
</dbReference>
<dbReference type="InterPro" id="IPR047546">
    <property type="entry name" value="Rcat_RBR_RNF216"/>
</dbReference>
<dbReference type="Proteomes" id="UP001285441">
    <property type="component" value="Unassembled WGS sequence"/>
</dbReference>
<evidence type="ECO:0000256" key="8">
    <source>
        <dbReference type="SAM" id="Coils"/>
    </source>
</evidence>
<evidence type="ECO:0000256" key="2">
    <source>
        <dbReference type="ARBA" id="ARBA00022679"/>
    </source>
</evidence>
<keyword evidence="6" id="KW-0833">Ubl conjugation pathway</keyword>
<dbReference type="CDD" id="cd20339">
    <property type="entry name" value="BRcat_RBR_RNF216"/>
    <property type="match status" value="1"/>
</dbReference>
<feature type="region of interest" description="Disordered" evidence="9">
    <location>
        <begin position="582"/>
        <end position="612"/>
    </location>
</feature>
<dbReference type="PANTHER" id="PTHR22770:SF47">
    <property type="entry name" value="E3 UBIQUITIN-PROTEIN LIGASE RNF216"/>
    <property type="match status" value="1"/>
</dbReference>
<comment type="pathway">
    <text evidence="1">Protein modification; protein ubiquitination.</text>
</comment>
<dbReference type="CDD" id="cd16630">
    <property type="entry name" value="RING-HC_RBR_RNF216"/>
    <property type="match status" value="1"/>
</dbReference>
<comment type="caution">
    <text evidence="11">The sequence shown here is derived from an EMBL/GenBank/DDBJ whole genome shotgun (WGS) entry which is preliminary data.</text>
</comment>
<feature type="coiled-coil region" evidence="8">
    <location>
        <begin position="704"/>
        <end position="731"/>
    </location>
</feature>
<feature type="region of interest" description="Disordered" evidence="9">
    <location>
        <begin position="828"/>
        <end position="847"/>
    </location>
</feature>
<dbReference type="InterPro" id="IPR047545">
    <property type="entry name" value="BRcat_RBR_RNF216"/>
</dbReference>
<protein>
    <recommendedName>
        <fullName evidence="10">RING-type domain-containing protein</fullName>
    </recommendedName>
</protein>
<evidence type="ECO:0000313" key="11">
    <source>
        <dbReference type="EMBL" id="KAK3389363.1"/>
    </source>
</evidence>
<feature type="region of interest" description="Disordered" evidence="9">
    <location>
        <begin position="631"/>
        <end position="658"/>
    </location>
</feature>
<keyword evidence="5" id="KW-0863">Zinc-finger</keyword>
<dbReference type="PROSITE" id="PS51873">
    <property type="entry name" value="TRIAD"/>
    <property type="match status" value="1"/>
</dbReference>
<keyword evidence="8" id="KW-0175">Coiled coil</keyword>
<dbReference type="GO" id="GO:0008270">
    <property type="term" value="F:zinc ion binding"/>
    <property type="evidence" value="ECO:0007669"/>
    <property type="project" value="UniProtKB-KW"/>
</dbReference>
<dbReference type="Gene3D" id="1.20.120.1750">
    <property type="match status" value="1"/>
</dbReference>
<sequence length="847" mass="94820">MTREAVLEWLPEICPDYLTQILAQHNGDHQQTLTHVLDLQDKGVAYPRRGNLLKRKRSKSPSPDDAELEELRKTYEQPVANRRPLAKGAMYMKQYSKTAKTLLMSAFPRLYAQDFNNFWREHNRIYPSYLALHAEFSKEEPNRRLNRKKVPTQGIEANGAFENSPNEADRDAWAEFTAAKRICQARDDEKTAEQRQQQAEADNFAQAKAARTIKECGCCFDEFAMNRMVTCGGDNLHWFCWRCARMNAETQVGMQKYDLKCMSVDGCNGSFPYNQRSEFLDKKLIIALDRIEQEAMLRLAGIENLETCPFCPYAAEYPSVSENREFRCEGPECMAVSCRLCRKETHIPKTCQEAALDEGYSARHHIEEAMSAALIRNCNKCGTPFIKENGCNKMTCTRNGCFNVQCYVCSKSCDYGHFNDESRGGKPGNCPLFDIVEERHDEEVQAAAAKARKEAAEANPDIAEEFLEIRFSDKVKQDENRRKATDVRQNPHLRMQVAAAEAAQMRNGFEDRLAGMGFMFPIAQLNAMEARQARRGAQAGAAGAAGAVQPAVQVAAQQPVFPPEFLPVFPFGAAPAVPALPPVPPVPPVPQQQQQQPQHARHLPPHEGGRDLDADHHAAVFRLEAMKRRAKQELQELQGGGQSPRPAAAMTPPQRGSDLAAKLRCHNPAAPPPPAQAWPVAISPFHHPPPAVAQPDRASIARRQVQLAEQYDRQMREAEQYDRQMREAARMAATAGHGQYAQPPANPLGDNYNYLGNNMNPLPNPLQVVDPVQLVKQSQRHRYDEYLRAQRNQIHPMVNASPQMAGHGGQYALPVLGRPAGDIVDLTEDDDINLDPAPGPHDHMHPA</sequence>
<evidence type="ECO:0000256" key="9">
    <source>
        <dbReference type="SAM" id="MobiDB-lite"/>
    </source>
</evidence>
<evidence type="ECO:0000259" key="10">
    <source>
        <dbReference type="PROSITE" id="PS51873"/>
    </source>
</evidence>
<dbReference type="SUPFAM" id="SSF57850">
    <property type="entry name" value="RING/U-box"/>
    <property type="match status" value="1"/>
</dbReference>
<evidence type="ECO:0000256" key="3">
    <source>
        <dbReference type="ARBA" id="ARBA00022723"/>
    </source>
</evidence>
<name>A0AAE0U385_9PEZI</name>
<keyword evidence="4" id="KW-0677">Repeat</keyword>
<gene>
    <name evidence="11" type="ORF">B0H63DRAFT_98036</name>
</gene>
<dbReference type="InterPro" id="IPR047544">
    <property type="entry name" value="RING-HC_RBR_RNF216"/>
</dbReference>
<dbReference type="Pfam" id="PF26200">
    <property type="entry name" value="Rcat_RNF216"/>
    <property type="match status" value="1"/>
</dbReference>
<accession>A0AAE0U385</accession>
<keyword evidence="7" id="KW-0862">Zinc</keyword>
<dbReference type="AlphaFoldDB" id="A0AAE0U385"/>
<keyword evidence="3" id="KW-0479">Metal-binding</keyword>
<evidence type="ECO:0000256" key="1">
    <source>
        <dbReference type="ARBA" id="ARBA00004906"/>
    </source>
</evidence>
<evidence type="ECO:0000256" key="6">
    <source>
        <dbReference type="ARBA" id="ARBA00022786"/>
    </source>
</evidence>
<proteinExistence type="predicted"/>
<feature type="domain" description="RING-type" evidence="10">
    <location>
        <begin position="212"/>
        <end position="434"/>
    </location>
</feature>
<evidence type="ECO:0000256" key="4">
    <source>
        <dbReference type="ARBA" id="ARBA00022737"/>
    </source>
</evidence>